<dbReference type="Pfam" id="PF00884">
    <property type="entry name" value="Sulfatase"/>
    <property type="match status" value="1"/>
</dbReference>
<gene>
    <name evidence="3" type="ORF">DBT54_02705</name>
</gene>
<dbReference type="GO" id="GO:0005737">
    <property type="term" value="C:cytoplasm"/>
    <property type="evidence" value="ECO:0007669"/>
    <property type="project" value="TreeGrafter"/>
</dbReference>
<dbReference type="PANTHER" id="PTHR45953">
    <property type="entry name" value="IDURONATE 2-SULFATASE"/>
    <property type="match status" value="1"/>
</dbReference>
<keyword evidence="2" id="KW-0378">Hydrolase</keyword>
<evidence type="ECO:0000256" key="2">
    <source>
        <dbReference type="ARBA" id="ARBA00022801"/>
    </source>
</evidence>
<keyword evidence="1" id="KW-0479">Metal-binding</keyword>
<dbReference type="GO" id="GO:0046872">
    <property type="term" value="F:metal ion binding"/>
    <property type="evidence" value="ECO:0007669"/>
    <property type="project" value="UniProtKB-KW"/>
</dbReference>
<dbReference type="InterPro" id="IPR000917">
    <property type="entry name" value="Sulfatase_N"/>
</dbReference>
<dbReference type="Proteomes" id="UP000251923">
    <property type="component" value="Unassembled WGS sequence"/>
</dbReference>
<protein>
    <submittedName>
        <fullName evidence="3">Sulfatase</fullName>
    </submittedName>
</protein>
<dbReference type="InterPro" id="IPR017850">
    <property type="entry name" value="Alkaline_phosphatase_core_sf"/>
</dbReference>
<dbReference type="PANTHER" id="PTHR45953:SF1">
    <property type="entry name" value="IDURONATE 2-SULFATASE"/>
    <property type="match status" value="1"/>
</dbReference>
<evidence type="ECO:0000313" key="4">
    <source>
        <dbReference type="Proteomes" id="UP000251923"/>
    </source>
</evidence>
<dbReference type="CDD" id="cd16148">
    <property type="entry name" value="sulfatase_like"/>
    <property type="match status" value="1"/>
</dbReference>
<dbReference type="EMBL" id="QMHM01000004">
    <property type="protein sequence ID" value="RAV80566.1"/>
    <property type="molecule type" value="Genomic_DNA"/>
</dbReference>
<name>A0A2I1L696_9LACT</name>
<dbReference type="GO" id="GO:0008484">
    <property type="term" value="F:sulfuric ester hydrolase activity"/>
    <property type="evidence" value="ECO:0007669"/>
    <property type="project" value="TreeGrafter"/>
</dbReference>
<evidence type="ECO:0000256" key="1">
    <source>
        <dbReference type="ARBA" id="ARBA00022723"/>
    </source>
</evidence>
<dbReference type="SUPFAM" id="SSF53649">
    <property type="entry name" value="Alkaline phosphatase-like"/>
    <property type="match status" value="1"/>
</dbReference>
<evidence type="ECO:0000313" key="3">
    <source>
        <dbReference type="EMBL" id="RAV80566.1"/>
    </source>
</evidence>
<dbReference type="RefSeq" id="WP_070598356.1">
    <property type="nucleotide sequence ID" value="NZ_JASODG010000002.1"/>
</dbReference>
<dbReference type="AlphaFoldDB" id="A0A2I1L696"/>
<accession>A0A2I1L696</accession>
<dbReference type="Gene3D" id="3.40.720.10">
    <property type="entry name" value="Alkaline Phosphatase, subunit A"/>
    <property type="match status" value="1"/>
</dbReference>
<comment type="caution">
    <text evidence="3">The sequence shown here is derived from an EMBL/GenBank/DDBJ whole genome shotgun (WGS) entry which is preliminary data.</text>
</comment>
<proteinExistence type="predicted"/>
<reference evidence="3 4" key="1">
    <citation type="submission" date="2018-04" db="EMBL/GenBank/DDBJ databases">
        <title>Aerococcus urinae genomes.</title>
        <authorList>
            <person name="Hilt E."/>
            <person name="Gilbert N.M."/>
            <person name="Thomas-White K."/>
            <person name="Putonti C."/>
            <person name="Lewis A.L."/>
            <person name="Visck K.L."/>
            <person name="Wolfe A.J."/>
        </authorList>
    </citation>
    <scope>NUCLEOTIDE SEQUENCE [LARGE SCALE GENOMIC DNA]</scope>
    <source>
        <strain evidence="3 4">UMB7480</strain>
    </source>
</reference>
<organism evidence="3 4">
    <name type="scientific">Aerococcus urinae</name>
    <dbReference type="NCBI Taxonomy" id="1376"/>
    <lineage>
        <taxon>Bacteria</taxon>
        <taxon>Bacillati</taxon>
        <taxon>Bacillota</taxon>
        <taxon>Bacilli</taxon>
        <taxon>Lactobacillales</taxon>
        <taxon>Aerococcaceae</taxon>
        <taxon>Aerococcus</taxon>
    </lineage>
</organism>
<sequence>MKAIVVLFDSLNKNFLPCYGAKDVYAPNFERLAKKSIKFENSYVSSMPCIPARRELHTGRKNFLHKEWGPLEPFDDSMPEILKKNGIYSHLISNHIHYWEEGGGNFHTKYSSWEVVRGREGDHWKGKVGDPYIPENAYTPTNQAGTSVSSGWRSDWVNREYIKNDNDQPLMKVFDLGIDFIKENFDEDNWLLQIETFDPHEPFLVMDHYMKKYNDEYKGRHFDWPRGKVKGESEEEISHVINKYKAALTMCDMQLGRLLDLMDLINLWEDTLLIVGTDHGFLLTEHDYWGKNQAPYFNEVANTPLFIYDPRLDIKNETRKSLVQFIDWAPTILEFFNIDIPKDMEGKSLKDVLKDDDEIREAALYGVFSGHVNVTDGRYVYMRAAEKGKENHIYNYTLMPSYIHNAYGVEELKNAEFVDGFSFTKGLKVLKVPAKDKYGVNSFGNLLYDLQQDPKQLHNLKNKTLEENMINKLVKLMKENDAPMEQYERLGIEDYYE</sequence>